<evidence type="ECO:0000313" key="1">
    <source>
        <dbReference type="EMBL" id="ADJ28952.1"/>
    </source>
</evidence>
<dbReference type="OrthoDB" id="9782876at2"/>
<proteinExistence type="predicted"/>
<dbReference type="KEGG" id="nwa:Nwat_2119"/>
<keyword evidence="2" id="KW-1185">Reference proteome</keyword>
<organism evidence="1 2">
    <name type="scientific">Nitrosococcus watsoni (strain C-113)</name>
    <dbReference type="NCBI Taxonomy" id="105559"/>
    <lineage>
        <taxon>Bacteria</taxon>
        <taxon>Pseudomonadati</taxon>
        <taxon>Pseudomonadota</taxon>
        <taxon>Gammaproteobacteria</taxon>
        <taxon>Chromatiales</taxon>
        <taxon>Chromatiaceae</taxon>
        <taxon>Nitrosococcus</taxon>
    </lineage>
</organism>
<reference evidence="1 2" key="1">
    <citation type="submission" date="2010-06" db="EMBL/GenBank/DDBJ databases">
        <title>Complete sequence of chromosome of Nitrosococcus watsoni C-113.</title>
        <authorList>
            <consortium name="US DOE Joint Genome Institute"/>
            <person name="Lucas S."/>
            <person name="Copeland A."/>
            <person name="Lapidus A."/>
            <person name="Cheng J.-F."/>
            <person name="Bruce D."/>
            <person name="Goodwin L."/>
            <person name="Pitluck S."/>
            <person name="Malfatti S.A."/>
            <person name="Chain P.S.G."/>
            <person name="Land M."/>
            <person name="Hauser L."/>
            <person name="Kyrpides N."/>
            <person name="Ivanova N."/>
            <person name="Cambell M.A."/>
            <person name="Heidelberg J.F."/>
            <person name="Klotz M.G."/>
            <person name="Woyke T."/>
        </authorList>
    </citation>
    <scope>NUCLEOTIDE SEQUENCE [LARGE SCALE GENOMIC DNA]</scope>
    <source>
        <strain evidence="1 2">C-113</strain>
    </source>
</reference>
<evidence type="ECO:0000313" key="2">
    <source>
        <dbReference type="Proteomes" id="UP000000393"/>
    </source>
</evidence>
<dbReference type="GO" id="GO:0046872">
    <property type="term" value="F:metal ion binding"/>
    <property type="evidence" value="ECO:0007669"/>
    <property type="project" value="UniProtKB-KW"/>
</dbReference>
<dbReference type="AlphaFoldDB" id="D8K7S5"/>
<dbReference type="CDD" id="cd06256">
    <property type="entry name" value="M14_ASTE_ASPA-like"/>
    <property type="match status" value="1"/>
</dbReference>
<dbReference type="EMBL" id="CP002086">
    <property type="protein sequence ID" value="ADJ28952.1"/>
    <property type="molecule type" value="Genomic_DNA"/>
</dbReference>
<name>D8K7S5_NITWC</name>
<dbReference type="RefSeq" id="WP_013221041.1">
    <property type="nucleotide sequence ID" value="NC_014315.1"/>
</dbReference>
<dbReference type="GO" id="GO:0016788">
    <property type="term" value="F:hydrolase activity, acting on ester bonds"/>
    <property type="evidence" value="ECO:0007669"/>
    <property type="project" value="InterPro"/>
</dbReference>
<evidence type="ECO:0008006" key="3">
    <source>
        <dbReference type="Google" id="ProtNLM"/>
    </source>
</evidence>
<dbReference type="Proteomes" id="UP000000393">
    <property type="component" value="Chromosome"/>
</dbReference>
<protein>
    <recommendedName>
        <fullName evidence="3">Succinylglutamate desuccinylase/aspartoacylase</fullName>
    </recommendedName>
</protein>
<dbReference type="eggNOG" id="COG3608">
    <property type="taxonomic scope" value="Bacteria"/>
</dbReference>
<sequence length="335" mass="37813">MLTIRYEIPAGLLDLEAHELYQKLEGPTLFHLAGQRKPPLFVSVLLHGNEPVGWEAVRRLLSQYQNRELPRALSLFVGNITAARYGLRRLDGQPDYNRIWTSGNTPEHAMATQVYEEMAKIGLFASIDIHNNTGLNPHYACVNKLTPPFLHLAALFGRTIIYFVRPQGVQSLAFAELGPAVTLECGQPGSSQGVAHAHEYLTACLHLAKFPSHSVLKQDIELFHTVAVVRIPPGLRVGFHDNGLDLRLIDDLDQLNFQELPADTLLGWQPSNGNILLTVTNEQDQEISERYFYLKGTELRTRRPVMPSMLTRDIRIIRQDCLCYLMERMRPPSSS</sequence>
<dbReference type="SUPFAM" id="SSF53187">
    <property type="entry name" value="Zn-dependent exopeptidases"/>
    <property type="match status" value="1"/>
</dbReference>
<dbReference type="STRING" id="105559.Nwat_2119"/>
<dbReference type="Gene3D" id="3.40.630.10">
    <property type="entry name" value="Zn peptidases"/>
    <property type="match status" value="1"/>
</dbReference>
<gene>
    <name evidence="1" type="ordered locus">Nwat_2119</name>
</gene>
<dbReference type="HOGENOM" id="CLU_816212_0_0_6"/>
<accession>D8K7S5</accession>